<dbReference type="InterPro" id="IPR028283">
    <property type="entry name" value="WASH-7_C"/>
</dbReference>
<accession>B4IQH9</accession>
<dbReference type="GO" id="GO:0045785">
    <property type="term" value="P:positive regulation of cell adhesion"/>
    <property type="evidence" value="ECO:0007669"/>
    <property type="project" value="EnsemblMetazoa"/>
</dbReference>
<dbReference type="GO" id="GO:0005654">
    <property type="term" value="C:nucleoplasm"/>
    <property type="evidence" value="ECO:0007669"/>
    <property type="project" value="EnsemblMetazoa"/>
</dbReference>
<dbReference type="EMBL" id="CH688186">
    <property type="protein sequence ID" value="EDW44930.1"/>
    <property type="molecule type" value="Genomic_DNA"/>
</dbReference>
<dbReference type="PANTHER" id="PTHR31409:SF0">
    <property type="entry name" value="WASH COMPLEX SUBUNIT 4"/>
    <property type="match status" value="1"/>
</dbReference>
<reference evidence="2 3" key="1">
    <citation type="journal article" date="2007" name="Nature">
        <title>Evolution of genes and genomes on the Drosophila phylogeny.</title>
        <authorList>
            <consortium name="Drosophila 12 Genomes Consortium"/>
            <person name="Clark A.G."/>
            <person name="Eisen M.B."/>
            <person name="Smith D.R."/>
            <person name="Bergman C.M."/>
            <person name="Oliver B."/>
            <person name="Markow T.A."/>
            <person name="Kaufman T.C."/>
            <person name="Kellis M."/>
            <person name="Gelbart W."/>
            <person name="Iyer V.N."/>
            <person name="Pollard D.A."/>
            <person name="Sackton T.B."/>
            <person name="Larracuente A.M."/>
            <person name="Singh N.D."/>
            <person name="Abad J.P."/>
            <person name="Abt D.N."/>
            <person name="Adryan B."/>
            <person name="Aguade M."/>
            <person name="Akashi H."/>
            <person name="Anderson W.W."/>
            <person name="Aquadro C.F."/>
            <person name="Ardell D.H."/>
            <person name="Arguello R."/>
            <person name="Artieri C.G."/>
            <person name="Barbash D.A."/>
            <person name="Barker D."/>
            <person name="Barsanti P."/>
            <person name="Batterham P."/>
            <person name="Batzoglou S."/>
            <person name="Begun D."/>
            <person name="Bhutkar A."/>
            <person name="Blanco E."/>
            <person name="Bosak S.A."/>
            <person name="Bradley R.K."/>
            <person name="Brand A.D."/>
            <person name="Brent M.R."/>
            <person name="Brooks A.N."/>
            <person name="Brown R.H."/>
            <person name="Butlin R.K."/>
            <person name="Caggese C."/>
            <person name="Calvi B.R."/>
            <person name="Bernardo de Carvalho A."/>
            <person name="Caspi A."/>
            <person name="Castrezana S."/>
            <person name="Celniker S.E."/>
            <person name="Chang J.L."/>
            <person name="Chapple C."/>
            <person name="Chatterji S."/>
            <person name="Chinwalla A."/>
            <person name="Civetta A."/>
            <person name="Clifton S.W."/>
            <person name="Comeron J.M."/>
            <person name="Costello J.C."/>
            <person name="Coyne J.A."/>
            <person name="Daub J."/>
            <person name="David R.G."/>
            <person name="Delcher A.L."/>
            <person name="Delehaunty K."/>
            <person name="Do C.B."/>
            <person name="Ebling H."/>
            <person name="Edwards K."/>
            <person name="Eickbush T."/>
            <person name="Evans J.D."/>
            <person name="Filipski A."/>
            <person name="Findeiss S."/>
            <person name="Freyhult E."/>
            <person name="Fulton L."/>
            <person name="Fulton R."/>
            <person name="Garcia A.C."/>
            <person name="Gardiner A."/>
            <person name="Garfield D.A."/>
            <person name="Garvin B.E."/>
            <person name="Gibson G."/>
            <person name="Gilbert D."/>
            <person name="Gnerre S."/>
            <person name="Godfrey J."/>
            <person name="Good R."/>
            <person name="Gotea V."/>
            <person name="Gravely B."/>
            <person name="Greenberg A.J."/>
            <person name="Griffiths-Jones S."/>
            <person name="Gross S."/>
            <person name="Guigo R."/>
            <person name="Gustafson E.A."/>
            <person name="Haerty W."/>
            <person name="Hahn M.W."/>
            <person name="Halligan D.L."/>
            <person name="Halpern A.L."/>
            <person name="Halter G.M."/>
            <person name="Han M.V."/>
            <person name="Heger A."/>
            <person name="Hillier L."/>
            <person name="Hinrichs A.S."/>
            <person name="Holmes I."/>
            <person name="Hoskins R.A."/>
            <person name="Hubisz M.J."/>
            <person name="Hultmark D."/>
            <person name="Huntley M.A."/>
            <person name="Jaffe D.B."/>
            <person name="Jagadeeshan S."/>
            <person name="Jeck W.R."/>
            <person name="Johnson J."/>
            <person name="Jones C.D."/>
            <person name="Jordan W.C."/>
            <person name="Karpen G.H."/>
            <person name="Kataoka E."/>
            <person name="Keightley P.D."/>
            <person name="Kheradpour P."/>
            <person name="Kirkness E.F."/>
            <person name="Koerich L.B."/>
            <person name="Kristiansen K."/>
            <person name="Kudrna D."/>
            <person name="Kulathinal R.J."/>
            <person name="Kumar S."/>
            <person name="Kwok R."/>
            <person name="Lander E."/>
            <person name="Langley C.H."/>
            <person name="Lapoint R."/>
            <person name="Lazzaro B.P."/>
            <person name="Lee S.J."/>
            <person name="Levesque L."/>
            <person name="Li R."/>
            <person name="Lin C.F."/>
            <person name="Lin M.F."/>
            <person name="Lindblad-Toh K."/>
            <person name="Llopart A."/>
            <person name="Long M."/>
            <person name="Low L."/>
            <person name="Lozovsky E."/>
            <person name="Lu J."/>
            <person name="Luo M."/>
            <person name="Machado C.A."/>
            <person name="Makalowski W."/>
            <person name="Marzo M."/>
            <person name="Matsuda M."/>
            <person name="Matzkin L."/>
            <person name="McAllister B."/>
            <person name="McBride C.S."/>
            <person name="McKernan B."/>
            <person name="McKernan K."/>
            <person name="Mendez-Lago M."/>
            <person name="Minx P."/>
            <person name="Mollenhauer M.U."/>
            <person name="Montooth K."/>
            <person name="Mount S.M."/>
            <person name="Mu X."/>
            <person name="Myers E."/>
            <person name="Negre B."/>
            <person name="Newfeld S."/>
            <person name="Nielsen R."/>
            <person name="Noor M.A."/>
            <person name="O'Grady P."/>
            <person name="Pachter L."/>
            <person name="Papaceit M."/>
            <person name="Parisi M.J."/>
            <person name="Parisi M."/>
            <person name="Parts L."/>
            <person name="Pedersen J.S."/>
            <person name="Pesole G."/>
            <person name="Phillippy A.M."/>
            <person name="Ponting C.P."/>
            <person name="Pop M."/>
            <person name="Porcelli D."/>
            <person name="Powell J.R."/>
            <person name="Prohaska S."/>
            <person name="Pruitt K."/>
            <person name="Puig M."/>
            <person name="Quesneville H."/>
            <person name="Ram K.R."/>
            <person name="Rand D."/>
            <person name="Rasmussen M.D."/>
            <person name="Reed L.K."/>
            <person name="Reenan R."/>
            <person name="Reily A."/>
            <person name="Remington K.A."/>
            <person name="Rieger T.T."/>
            <person name="Ritchie M.G."/>
            <person name="Robin C."/>
            <person name="Rogers Y.H."/>
            <person name="Rohde C."/>
            <person name="Rozas J."/>
            <person name="Rubenfield M.J."/>
            <person name="Ruiz A."/>
            <person name="Russo S."/>
            <person name="Salzberg S.L."/>
            <person name="Sanchez-Gracia A."/>
            <person name="Saranga D.J."/>
            <person name="Sato H."/>
            <person name="Schaeffer S.W."/>
            <person name="Schatz M.C."/>
            <person name="Schlenke T."/>
            <person name="Schwartz R."/>
            <person name="Segarra C."/>
            <person name="Singh R.S."/>
            <person name="Sirot L."/>
            <person name="Sirota M."/>
            <person name="Sisneros N.B."/>
            <person name="Smith C.D."/>
            <person name="Smith T.F."/>
            <person name="Spieth J."/>
            <person name="Stage D.E."/>
            <person name="Stark A."/>
            <person name="Stephan W."/>
            <person name="Strausberg R.L."/>
            <person name="Strempel S."/>
            <person name="Sturgill D."/>
            <person name="Sutton G."/>
            <person name="Sutton G.G."/>
            <person name="Tao W."/>
            <person name="Teichmann S."/>
            <person name="Tobari Y.N."/>
            <person name="Tomimura Y."/>
            <person name="Tsolas J.M."/>
            <person name="Valente V.L."/>
            <person name="Venter E."/>
            <person name="Venter J.C."/>
            <person name="Vicario S."/>
            <person name="Vieira F.G."/>
            <person name="Vilella A.J."/>
            <person name="Villasante A."/>
            <person name="Walenz B."/>
            <person name="Wang J."/>
            <person name="Wasserman M."/>
            <person name="Watts T."/>
            <person name="Wilson D."/>
            <person name="Wilson R.K."/>
            <person name="Wing R.A."/>
            <person name="Wolfner M.F."/>
            <person name="Wong A."/>
            <person name="Wong G.K."/>
            <person name="Wu C.I."/>
            <person name="Wu G."/>
            <person name="Yamamoto D."/>
            <person name="Yang H.P."/>
            <person name="Yang S.P."/>
            <person name="Yorke J.A."/>
            <person name="Yoshida K."/>
            <person name="Zdobnov E."/>
            <person name="Zhang P."/>
            <person name="Zhang Y."/>
            <person name="Zimin A.V."/>
            <person name="Baldwin J."/>
            <person name="Abdouelleil A."/>
            <person name="Abdulkadir J."/>
            <person name="Abebe A."/>
            <person name="Abera B."/>
            <person name="Abreu J."/>
            <person name="Acer S.C."/>
            <person name="Aftuck L."/>
            <person name="Alexander A."/>
            <person name="An P."/>
            <person name="Anderson E."/>
            <person name="Anderson S."/>
            <person name="Arachi H."/>
            <person name="Azer M."/>
            <person name="Bachantsang P."/>
            <person name="Barry A."/>
            <person name="Bayul T."/>
            <person name="Berlin A."/>
            <person name="Bessette D."/>
            <person name="Bloom T."/>
            <person name="Blye J."/>
            <person name="Boguslavskiy L."/>
            <person name="Bonnet C."/>
            <person name="Boukhgalter B."/>
            <person name="Bourzgui I."/>
            <person name="Brown A."/>
            <person name="Cahill P."/>
            <person name="Channer S."/>
            <person name="Cheshatsang Y."/>
            <person name="Chuda L."/>
            <person name="Citroen M."/>
            <person name="Collymore A."/>
            <person name="Cooke P."/>
            <person name="Costello M."/>
            <person name="D'Aco K."/>
            <person name="Daza R."/>
            <person name="De Haan G."/>
            <person name="DeGray S."/>
            <person name="DeMaso C."/>
            <person name="Dhargay N."/>
            <person name="Dooley K."/>
            <person name="Dooley E."/>
            <person name="Doricent M."/>
            <person name="Dorje P."/>
            <person name="Dorjee K."/>
            <person name="Dupes A."/>
            <person name="Elong R."/>
            <person name="Falk J."/>
            <person name="Farina A."/>
            <person name="Faro S."/>
            <person name="Ferguson D."/>
            <person name="Fisher S."/>
            <person name="Foley C.D."/>
            <person name="Franke A."/>
            <person name="Friedrich D."/>
            <person name="Gadbois L."/>
            <person name="Gearin G."/>
            <person name="Gearin C.R."/>
            <person name="Giannoukos G."/>
            <person name="Goode T."/>
            <person name="Graham J."/>
            <person name="Grandbois E."/>
            <person name="Grewal S."/>
            <person name="Gyaltsen K."/>
            <person name="Hafez N."/>
            <person name="Hagos B."/>
            <person name="Hall J."/>
            <person name="Henson C."/>
            <person name="Hollinger A."/>
            <person name="Honan T."/>
            <person name="Huard M.D."/>
            <person name="Hughes L."/>
            <person name="Hurhula B."/>
            <person name="Husby M.E."/>
            <person name="Kamat A."/>
            <person name="Kanga B."/>
            <person name="Kashin S."/>
            <person name="Khazanovich D."/>
            <person name="Kisner P."/>
            <person name="Lance K."/>
            <person name="Lara M."/>
            <person name="Lee W."/>
            <person name="Lennon N."/>
            <person name="Letendre F."/>
            <person name="LeVine R."/>
            <person name="Lipovsky A."/>
            <person name="Liu X."/>
            <person name="Liu J."/>
            <person name="Liu S."/>
            <person name="Lokyitsang T."/>
            <person name="Lokyitsang Y."/>
            <person name="Lubonja R."/>
            <person name="Lui A."/>
            <person name="MacDonald P."/>
            <person name="Magnisalis V."/>
            <person name="Maru K."/>
            <person name="Matthews C."/>
            <person name="McCusker W."/>
            <person name="McDonough S."/>
            <person name="Mehta T."/>
            <person name="Meldrim J."/>
            <person name="Meneus L."/>
            <person name="Mihai O."/>
            <person name="Mihalev A."/>
            <person name="Mihova T."/>
            <person name="Mittelman R."/>
            <person name="Mlenga V."/>
            <person name="Montmayeur A."/>
            <person name="Mulrain L."/>
            <person name="Navidi A."/>
            <person name="Naylor J."/>
            <person name="Negash T."/>
            <person name="Nguyen T."/>
            <person name="Nguyen N."/>
            <person name="Nicol R."/>
            <person name="Norbu C."/>
            <person name="Norbu N."/>
            <person name="Novod N."/>
            <person name="O'Neill B."/>
            <person name="Osman S."/>
            <person name="Markiewicz E."/>
            <person name="Oyono O.L."/>
            <person name="Patti C."/>
            <person name="Phunkhang P."/>
            <person name="Pierre F."/>
            <person name="Priest M."/>
            <person name="Raghuraman S."/>
            <person name="Rege F."/>
            <person name="Reyes R."/>
            <person name="Rise C."/>
            <person name="Rogov P."/>
            <person name="Ross K."/>
            <person name="Ryan E."/>
            <person name="Settipalli S."/>
            <person name="Shea T."/>
            <person name="Sherpa N."/>
            <person name="Shi L."/>
            <person name="Shih D."/>
            <person name="Sparrow T."/>
            <person name="Spaulding J."/>
            <person name="Stalker J."/>
            <person name="Stange-Thomann N."/>
            <person name="Stavropoulos S."/>
            <person name="Stone C."/>
            <person name="Strader C."/>
            <person name="Tesfaye S."/>
            <person name="Thomson T."/>
            <person name="Thoulutsang Y."/>
            <person name="Thoulutsang D."/>
            <person name="Topham K."/>
            <person name="Topping I."/>
            <person name="Tsamla T."/>
            <person name="Vassiliev H."/>
            <person name="Vo A."/>
            <person name="Wangchuk T."/>
            <person name="Wangdi T."/>
            <person name="Weiand M."/>
            <person name="Wilkinson J."/>
            <person name="Wilson A."/>
            <person name="Yadav S."/>
            <person name="Young G."/>
            <person name="Yu Q."/>
            <person name="Zembek L."/>
            <person name="Zhong D."/>
            <person name="Zimmer A."/>
            <person name="Zwirko Z."/>
            <person name="Jaffe D.B."/>
            <person name="Alvarez P."/>
            <person name="Brockman W."/>
            <person name="Butler J."/>
            <person name="Chin C."/>
            <person name="Gnerre S."/>
            <person name="Grabherr M."/>
            <person name="Kleber M."/>
            <person name="Mauceli E."/>
            <person name="MacCallum I."/>
        </authorList>
    </citation>
    <scope>NUCLEOTIDE SEQUENCE [LARGE SCALE GENOMIC DNA]</scope>
    <source>
        <strain evidence="3">Rob3c / Tucson 14021-0248.25</strain>
    </source>
</reference>
<protein>
    <submittedName>
        <fullName evidence="2">GM15037</fullName>
    </submittedName>
</protein>
<sequence>MNYIDYRVKQKLKIYKKDQAKISLFEDGFAIGLVYILSMLNQQTEFHELGWSQTITQHLNAERSKVRDILAGQQRTAPEQLDEKLCQTVAITERHVNAYEHEYNLLYATLE</sequence>
<dbReference type="GO" id="GO:0007032">
    <property type="term" value="P:endosome organization"/>
    <property type="evidence" value="ECO:0007669"/>
    <property type="project" value="TreeGrafter"/>
</dbReference>
<dbReference type="STRING" id="7238.B4IQH9"/>
<dbReference type="PANTHER" id="PTHR31409">
    <property type="entry name" value="WASH COMPLEX SUBUNIT 4"/>
    <property type="match status" value="1"/>
</dbReference>
<feature type="domain" description="WASH complex subunit 7 C-terminal" evidence="1">
    <location>
        <begin position="1"/>
        <end position="110"/>
    </location>
</feature>
<dbReference type="GO" id="GO:0016197">
    <property type="term" value="P:endosomal transport"/>
    <property type="evidence" value="ECO:0007669"/>
    <property type="project" value="TreeGrafter"/>
</dbReference>
<dbReference type="GO" id="GO:0140591">
    <property type="term" value="P:nuclear envelope budding"/>
    <property type="evidence" value="ECO:0007669"/>
    <property type="project" value="EnsemblMetazoa"/>
</dbReference>
<dbReference type="InterPro" id="IPR027307">
    <property type="entry name" value="WASH7"/>
</dbReference>
<dbReference type="GO" id="GO:0071203">
    <property type="term" value="C:WASH complex"/>
    <property type="evidence" value="ECO:0007669"/>
    <property type="project" value="EnsemblMetazoa"/>
</dbReference>
<evidence type="ECO:0000259" key="1">
    <source>
        <dbReference type="Pfam" id="PF14746"/>
    </source>
</evidence>
<dbReference type="HOGENOM" id="CLU_2160998_0_0_1"/>
<evidence type="ECO:0000313" key="2">
    <source>
        <dbReference type="EMBL" id="EDW44930.1"/>
    </source>
</evidence>
<keyword evidence="3" id="KW-1185">Reference proteome</keyword>
<name>B4IQH9_DROSE</name>
<dbReference type="Pfam" id="PF14746">
    <property type="entry name" value="WASH-7_C"/>
    <property type="match status" value="1"/>
</dbReference>
<organism evidence="3">
    <name type="scientific">Drosophila sechellia</name>
    <name type="common">Fruit fly</name>
    <dbReference type="NCBI Taxonomy" id="7238"/>
    <lineage>
        <taxon>Eukaryota</taxon>
        <taxon>Metazoa</taxon>
        <taxon>Ecdysozoa</taxon>
        <taxon>Arthropoda</taxon>
        <taxon>Hexapoda</taxon>
        <taxon>Insecta</taxon>
        <taxon>Pterygota</taxon>
        <taxon>Neoptera</taxon>
        <taxon>Endopterygota</taxon>
        <taxon>Diptera</taxon>
        <taxon>Brachycera</taxon>
        <taxon>Muscomorpha</taxon>
        <taxon>Ephydroidea</taxon>
        <taxon>Drosophilidae</taxon>
        <taxon>Drosophila</taxon>
        <taxon>Sophophora</taxon>
    </lineage>
</organism>
<gene>
    <name evidence="2" type="primary">Dsec\GM15037</name>
    <name evidence="2" type="ORF">Dsec_GM15037</name>
</gene>
<dbReference type="AlphaFoldDB" id="B4IQH9"/>
<dbReference type="Proteomes" id="UP000001292">
    <property type="component" value="Unassembled WGS sequence"/>
</dbReference>
<proteinExistence type="predicted"/>
<dbReference type="GO" id="GO:0005635">
    <property type="term" value="C:nuclear envelope"/>
    <property type="evidence" value="ECO:0007669"/>
    <property type="project" value="EnsemblMetazoa"/>
</dbReference>
<dbReference type="GO" id="GO:0005768">
    <property type="term" value="C:endosome"/>
    <property type="evidence" value="ECO:0007669"/>
    <property type="project" value="TreeGrafter"/>
</dbReference>
<evidence type="ECO:0000313" key="3">
    <source>
        <dbReference type="Proteomes" id="UP000001292"/>
    </source>
</evidence>